<sequence length="75" mass="8609">MRSHLIMQDASVNELINDLISDEQTNDEPMINDITSSTDVFTSNPPPGQAIQNNIVNVDKLVYEFYVKNYLKYKD</sequence>
<proteinExistence type="predicted"/>
<dbReference type="AlphaFoldDB" id="A0A3M7Q8J6"/>
<keyword evidence="2" id="KW-1185">Reference proteome</keyword>
<evidence type="ECO:0000313" key="2">
    <source>
        <dbReference type="Proteomes" id="UP000276133"/>
    </source>
</evidence>
<dbReference type="Proteomes" id="UP000276133">
    <property type="component" value="Unassembled WGS sequence"/>
</dbReference>
<evidence type="ECO:0000313" key="1">
    <source>
        <dbReference type="EMBL" id="RNA07777.1"/>
    </source>
</evidence>
<dbReference type="EMBL" id="REGN01006947">
    <property type="protein sequence ID" value="RNA07777.1"/>
    <property type="molecule type" value="Genomic_DNA"/>
</dbReference>
<name>A0A3M7Q8J6_BRAPC</name>
<accession>A0A3M7Q8J6</accession>
<comment type="caution">
    <text evidence="1">The sequence shown here is derived from an EMBL/GenBank/DDBJ whole genome shotgun (WGS) entry which is preliminary data.</text>
</comment>
<organism evidence="1 2">
    <name type="scientific">Brachionus plicatilis</name>
    <name type="common">Marine rotifer</name>
    <name type="synonym">Brachionus muelleri</name>
    <dbReference type="NCBI Taxonomy" id="10195"/>
    <lineage>
        <taxon>Eukaryota</taxon>
        <taxon>Metazoa</taxon>
        <taxon>Spiralia</taxon>
        <taxon>Gnathifera</taxon>
        <taxon>Rotifera</taxon>
        <taxon>Eurotatoria</taxon>
        <taxon>Monogononta</taxon>
        <taxon>Pseudotrocha</taxon>
        <taxon>Ploima</taxon>
        <taxon>Brachionidae</taxon>
        <taxon>Brachionus</taxon>
    </lineage>
</organism>
<protein>
    <submittedName>
        <fullName evidence="1">Uncharacterized protein</fullName>
    </submittedName>
</protein>
<gene>
    <name evidence="1" type="ORF">BpHYR1_025411</name>
</gene>
<reference evidence="1 2" key="1">
    <citation type="journal article" date="2018" name="Sci. Rep.">
        <title>Genomic signatures of local adaptation to the degree of environmental predictability in rotifers.</title>
        <authorList>
            <person name="Franch-Gras L."/>
            <person name="Hahn C."/>
            <person name="Garcia-Roger E.M."/>
            <person name="Carmona M.J."/>
            <person name="Serra M."/>
            <person name="Gomez A."/>
        </authorList>
    </citation>
    <scope>NUCLEOTIDE SEQUENCE [LARGE SCALE GENOMIC DNA]</scope>
    <source>
        <strain evidence="1">HYR1</strain>
    </source>
</reference>
<feature type="non-terminal residue" evidence="1">
    <location>
        <position position="75"/>
    </location>
</feature>